<accession>A0A1H9KDN0</accession>
<proteinExistence type="predicted"/>
<dbReference type="AlphaFoldDB" id="A0A1H9KDN0"/>
<reference evidence="2" key="1">
    <citation type="submission" date="2016-10" db="EMBL/GenBank/DDBJ databases">
        <authorList>
            <person name="Varghese N."/>
            <person name="Submissions S."/>
        </authorList>
    </citation>
    <scope>NUCLEOTIDE SEQUENCE [LARGE SCALE GENOMIC DNA]</scope>
    <source>
        <strain evidence="2">DSM 25055</strain>
    </source>
</reference>
<evidence type="ECO:0000313" key="2">
    <source>
        <dbReference type="Proteomes" id="UP000199114"/>
    </source>
</evidence>
<name>A0A1H9KDN0_9EURY</name>
<organism evidence="1 2">
    <name type="scientific">Natrinema salaciae</name>
    <dbReference type="NCBI Taxonomy" id="1186196"/>
    <lineage>
        <taxon>Archaea</taxon>
        <taxon>Methanobacteriati</taxon>
        <taxon>Methanobacteriota</taxon>
        <taxon>Stenosarchaea group</taxon>
        <taxon>Halobacteria</taxon>
        <taxon>Halobacteriales</taxon>
        <taxon>Natrialbaceae</taxon>
        <taxon>Natrinema</taxon>
    </lineage>
</organism>
<keyword evidence="2" id="KW-1185">Reference proteome</keyword>
<gene>
    <name evidence="1" type="ORF">SAMN04489841_2884</name>
</gene>
<dbReference type="Proteomes" id="UP000199114">
    <property type="component" value="Unassembled WGS sequence"/>
</dbReference>
<evidence type="ECO:0000313" key="1">
    <source>
        <dbReference type="EMBL" id="SEQ96983.1"/>
    </source>
</evidence>
<protein>
    <submittedName>
        <fullName evidence="1">Uncharacterized protein</fullName>
    </submittedName>
</protein>
<dbReference type="EMBL" id="FOFD01000003">
    <property type="protein sequence ID" value="SEQ96983.1"/>
    <property type="molecule type" value="Genomic_DNA"/>
</dbReference>
<sequence>MVQIVLSWPLAVLLALLGAAWIYSDGQKRNMESADMWAVGFFLGMFIPPIIGAVIVGVVFLWKRKPRQGSPQPVDQY</sequence>